<evidence type="ECO:0000313" key="2">
    <source>
        <dbReference type="EMBL" id="RKL38341.1"/>
    </source>
</evidence>
<evidence type="ECO:0000259" key="1">
    <source>
        <dbReference type="Pfam" id="PF07883"/>
    </source>
</evidence>
<name>A0A420T9Y5_GIBIN</name>
<dbReference type="Gene3D" id="2.60.120.10">
    <property type="entry name" value="Jelly Rolls"/>
    <property type="match status" value="1"/>
</dbReference>
<accession>A0A420T9Y5</accession>
<dbReference type="InterPro" id="IPR011051">
    <property type="entry name" value="RmlC_Cupin_sf"/>
</dbReference>
<organism evidence="2 3">
    <name type="scientific">Gibberella intermedia</name>
    <name type="common">Bulb rot disease fungus</name>
    <name type="synonym">Fusarium proliferatum</name>
    <dbReference type="NCBI Taxonomy" id="948311"/>
    <lineage>
        <taxon>Eukaryota</taxon>
        <taxon>Fungi</taxon>
        <taxon>Dikarya</taxon>
        <taxon>Ascomycota</taxon>
        <taxon>Pezizomycotina</taxon>
        <taxon>Sordariomycetes</taxon>
        <taxon>Hypocreomycetidae</taxon>
        <taxon>Hypocreales</taxon>
        <taxon>Nectriaceae</taxon>
        <taxon>Fusarium</taxon>
        <taxon>Fusarium fujikuroi species complex</taxon>
    </lineage>
</organism>
<dbReference type="InterPro" id="IPR047142">
    <property type="entry name" value="OryJ/VirC-like"/>
</dbReference>
<protein>
    <recommendedName>
        <fullName evidence="1">Cupin type-2 domain-containing protein</fullName>
    </recommendedName>
</protein>
<dbReference type="PANTHER" id="PTHR36156">
    <property type="entry name" value="SLR2101 PROTEIN"/>
    <property type="match status" value="1"/>
</dbReference>
<proteinExistence type="predicted"/>
<dbReference type="InterPro" id="IPR013096">
    <property type="entry name" value="Cupin_2"/>
</dbReference>
<dbReference type="AlphaFoldDB" id="A0A420T9Y5"/>
<reference evidence="2 3" key="1">
    <citation type="journal article" date="2018" name="Sci. Rep.">
        <title>Characterisation of pathogen-specific regions and novel effector candidates in Fusarium oxysporum f. sp. cepae.</title>
        <authorList>
            <person name="Armitage A.D."/>
            <person name="Taylor A."/>
            <person name="Sobczyk M.K."/>
            <person name="Baxter L."/>
            <person name="Greenfield B.P."/>
            <person name="Bates H.J."/>
            <person name="Wilson F."/>
            <person name="Jackson A.C."/>
            <person name="Ott S."/>
            <person name="Harrison R.J."/>
            <person name="Clarkson J.P."/>
        </authorList>
    </citation>
    <scope>NUCLEOTIDE SEQUENCE [LARGE SCALE GENOMIC DNA]</scope>
    <source>
        <strain evidence="2 3">Fp_A8</strain>
    </source>
</reference>
<dbReference type="Proteomes" id="UP000283569">
    <property type="component" value="Unassembled WGS sequence"/>
</dbReference>
<sequence length="170" mass="18560">MSAMPSSKLAPVRRIVIGHDNNAHSTIKYDSQLMSEHLTMGVEVKTLWITDTFPANTNIVGDPTESHSGFMAPGSLIRVVDFPPQSQGATHRTVSLDYIILVKGSLVHWTDDGSTTTVNEGDVLVQQGTMHRWDNNTDEWARIVCIILPATEPVINGQKLGDDSHSIGLS</sequence>
<feature type="domain" description="Cupin type-2" evidence="1">
    <location>
        <begin position="79"/>
        <end position="146"/>
    </location>
</feature>
<comment type="caution">
    <text evidence="2">The sequence shown here is derived from an EMBL/GenBank/DDBJ whole genome shotgun (WGS) entry which is preliminary data.</text>
</comment>
<gene>
    <name evidence="2" type="ORF">BFJ72_g7150</name>
</gene>
<dbReference type="PANTHER" id="PTHR36156:SF2">
    <property type="entry name" value="CUPIN TYPE-2 DOMAIN-CONTAINING PROTEIN"/>
    <property type="match status" value="1"/>
</dbReference>
<evidence type="ECO:0000313" key="3">
    <source>
        <dbReference type="Proteomes" id="UP000283569"/>
    </source>
</evidence>
<dbReference type="SUPFAM" id="SSF51182">
    <property type="entry name" value="RmlC-like cupins"/>
    <property type="match status" value="1"/>
</dbReference>
<dbReference type="InterPro" id="IPR014710">
    <property type="entry name" value="RmlC-like_jellyroll"/>
</dbReference>
<dbReference type="EMBL" id="MRDB01000023">
    <property type="protein sequence ID" value="RKL38341.1"/>
    <property type="molecule type" value="Genomic_DNA"/>
</dbReference>
<dbReference type="CDD" id="cd02231">
    <property type="entry name" value="cupin_BLL6423-like"/>
    <property type="match status" value="1"/>
</dbReference>
<dbReference type="Pfam" id="PF07883">
    <property type="entry name" value="Cupin_2"/>
    <property type="match status" value="1"/>
</dbReference>